<dbReference type="Proteomes" id="UP000824041">
    <property type="component" value="Unassembled WGS sequence"/>
</dbReference>
<evidence type="ECO:0000259" key="1">
    <source>
        <dbReference type="PROSITE" id="PS51186"/>
    </source>
</evidence>
<evidence type="ECO:0000313" key="2">
    <source>
        <dbReference type="EMBL" id="HIZ23612.1"/>
    </source>
</evidence>
<dbReference type="InterPro" id="IPR016181">
    <property type="entry name" value="Acyl_CoA_acyltransferase"/>
</dbReference>
<feature type="domain" description="N-acetyltransferase" evidence="1">
    <location>
        <begin position="1"/>
        <end position="160"/>
    </location>
</feature>
<evidence type="ECO:0000313" key="3">
    <source>
        <dbReference type="Proteomes" id="UP000824041"/>
    </source>
</evidence>
<name>A0A9D2IV65_9FIRM</name>
<protein>
    <submittedName>
        <fullName evidence="2">GNAT family N-acetyltransferase</fullName>
    </submittedName>
</protein>
<organism evidence="2 3">
    <name type="scientific">Candidatus Blautia faecigallinarum</name>
    <dbReference type="NCBI Taxonomy" id="2838488"/>
    <lineage>
        <taxon>Bacteria</taxon>
        <taxon>Bacillati</taxon>
        <taxon>Bacillota</taxon>
        <taxon>Clostridia</taxon>
        <taxon>Lachnospirales</taxon>
        <taxon>Lachnospiraceae</taxon>
        <taxon>Blautia</taxon>
    </lineage>
</organism>
<reference evidence="2" key="1">
    <citation type="journal article" date="2021" name="PeerJ">
        <title>Extensive microbial diversity within the chicken gut microbiome revealed by metagenomics and culture.</title>
        <authorList>
            <person name="Gilroy R."/>
            <person name="Ravi A."/>
            <person name="Getino M."/>
            <person name="Pursley I."/>
            <person name="Horton D.L."/>
            <person name="Alikhan N.F."/>
            <person name="Baker D."/>
            <person name="Gharbi K."/>
            <person name="Hall N."/>
            <person name="Watson M."/>
            <person name="Adriaenssens E.M."/>
            <person name="Foster-Nyarko E."/>
            <person name="Jarju S."/>
            <person name="Secka A."/>
            <person name="Antonio M."/>
            <person name="Oren A."/>
            <person name="Chaudhuri R.R."/>
            <person name="La Ragione R."/>
            <person name="Hildebrand F."/>
            <person name="Pallen M.J."/>
        </authorList>
    </citation>
    <scope>NUCLEOTIDE SEQUENCE</scope>
    <source>
        <strain evidence="2">14324</strain>
    </source>
</reference>
<accession>A0A9D2IV65</accession>
<reference evidence="2" key="2">
    <citation type="submission" date="2021-04" db="EMBL/GenBank/DDBJ databases">
        <authorList>
            <person name="Gilroy R."/>
        </authorList>
    </citation>
    <scope>NUCLEOTIDE SEQUENCE</scope>
    <source>
        <strain evidence="2">14324</strain>
    </source>
</reference>
<dbReference type="Gene3D" id="3.40.630.30">
    <property type="match status" value="1"/>
</dbReference>
<dbReference type="Pfam" id="PF00583">
    <property type="entry name" value="Acetyltransf_1"/>
    <property type="match status" value="1"/>
</dbReference>
<dbReference type="SUPFAM" id="SSF55729">
    <property type="entry name" value="Acyl-CoA N-acyltransferases (Nat)"/>
    <property type="match status" value="1"/>
</dbReference>
<dbReference type="GO" id="GO:0016747">
    <property type="term" value="F:acyltransferase activity, transferring groups other than amino-acyl groups"/>
    <property type="evidence" value="ECO:0007669"/>
    <property type="project" value="InterPro"/>
</dbReference>
<dbReference type="PROSITE" id="PS51186">
    <property type="entry name" value="GNAT"/>
    <property type="match status" value="1"/>
</dbReference>
<dbReference type="AlphaFoldDB" id="A0A9D2IV65"/>
<comment type="caution">
    <text evidence="2">The sequence shown here is derived from an EMBL/GenBank/DDBJ whole genome shotgun (WGS) entry which is preliminary data.</text>
</comment>
<dbReference type="InterPro" id="IPR000182">
    <property type="entry name" value="GNAT_dom"/>
</dbReference>
<dbReference type="EMBL" id="DXBU01000168">
    <property type="protein sequence ID" value="HIZ23612.1"/>
    <property type="molecule type" value="Genomic_DNA"/>
</dbReference>
<proteinExistence type="predicted"/>
<gene>
    <name evidence="2" type="ORF">IAA21_12615</name>
</gene>
<sequence length="165" mass="19111">MIRRAKEEELDEIMEIYAGARKFMAKNGNPHQWADGYPRRELIQEDLNKEQLYVFDTEEGLGGVFVFFIGEEPNYERIYEGQWLNDRPYGTLHRIAVARQGQGIASQCLQWCFDRCGNMRGDTHEKNKSMQRLFEKNGFTPCGKVLIEDGTERIAYQKCSTGTGK</sequence>